<proteinExistence type="evidence at transcript level"/>
<name>A0A345BEQ3_9NEOP</name>
<dbReference type="GO" id="GO:0005549">
    <property type="term" value="F:odorant binding"/>
    <property type="evidence" value="ECO:0007669"/>
    <property type="project" value="InterPro"/>
</dbReference>
<accession>A0A345BEQ3</accession>
<reference evidence="1" key="1">
    <citation type="journal article" date="2018" name="Comp. Biochem. Physiol. Part D Genomics Proteomics">
        <title>Analysis of the grapevine moth Lobesia botrana antennal transcriptome and expression of odorant-binding and chemosensory proteins.</title>
        <authorList>
            <person name="Rojas V."/>
            <person name="Jimenez H."/>
            <person name="Palma-Millanao R."/>
            <person name="Gonzalez-Gonzalez A."/>
            <person name="Machuca J."/>
            <person name="Godoy R."/>
            <person name="Ceballos R."/>
            <person name="Mutis A."/>
            <person name="Venthur H."/>
        </authorList>
    </citation>
    <scope>NUCLEOTIDE SEQUENCE</scope>
</reference>
<dbReference type="AlphaFoldDB" id="A0A345BEQ3"/>
<dbReference type="EMBL" id="MG788209">
    <property type="protein sequence ID" value="AXF48727.1"/>
    <property type="molecule type" value="mRNA"/>
</dbReference>
<organism evidence="1">
    <name type="scientific">Lobesia botrana</name>
    <dbReference type="NCBI Taxonomy" id="209534"/>
    <lineage>
        <taxon>Eukaryota</taxon>
        <taxon>Metazoa</taxon>
        <taxon>Ecdysozoa</taxon>
        <taxon>Arthropoda</taxon>
        <taxon>Hexapoda</taxon>
        <taxon>Insecta</taxon>
        <taxon>Pterygota</taxon>
        <taxon>Neoptera</taxon>
        <taxon>Endopterygota</taxon>
        <taxon>Lepidoptera</taxon>
        <taxon>Glossata</taxon>
        <taxon>Ditrysia</taxon>
        <taxon>Tortricoidea</taxon>
        <taxon>Tortricidae</taxon>
        <taxon>Olethreutinae</taxon>
        <taxon>Olethreutini</taxon>
        <taxon>Lobesia</taxon>
    </lineage>
</organism>
<dbReference type="Pfam" id="PF01395">
    <property type="entry name" value="PBP_GOBP"/>
    <property type="match status" value="1"/>
</dbReference>
<evidence type="ECO:0000313" key="1">
    <source>
        <dbReference type="EMBL" id="AXF48727.1"/>
    </source>
</evidence>
<dbReference type="InterPro" id="IPR006170">
    <property type="entry name" value="PBP/GOBP"/>
</dbReference>
<protein>
    <submittedName>
        <fullName evidence="1">Odorant-binding protein OBP13</fullName>
    </submittedName>
</protein>
<dbReference type="SMART" id="SM00708">
    <property type="entry name" value="PhBP"/>
    <property type="match status" value="1"/>
</dbReference>
<dbReference type="Gene3D" id="1.10.238.20">
    <property type="entry name" value="Pheromone/general odorant binding protein domain"/>
    <property type="match status" value="1"/>
</dbReference>
<dbReference type="InterPro" id="IPR036728">
    <property type="entry name" value="PBP_GOBP_sf"/>
</dbReference>
<dbReference type="SUPFAM" id="SSF47565">
    <property type="entry name" value="Insect pheromone/odorant-binding proteins"/>
    <property type="match status" value="1"/>
</dbReference>
<sequence length="210" mass="22633">MTNPERKRASASASVVATSAASSSVVSAIAHSDELPKIVLVTLLLTADMMKKGISLCAITRVLFVMGIVAGVKQASAGCKHCQTHLDKEQKAMFRAHSDACLATSKADPTQVEAFSHGVLTESPELKAHVYCMLTRCKIISKDGKLQKASVLGNVVARGEGKDVIKILENCSDHQTGDTPEEMAWNLFRCGYDKKAILFFYMPTSTKSLV</sequence>
<dbReference type="CDD" id="cd23992">
    <property type="entry name" value="PBP_GOBP"/>
    <property type="match status" value="1"/>
</dbReference>